<dbReference type="InterPro" id="IPR050109">
    <property type="entry name" value="HTH-type_TetR-like_transc_reg"/>
</dbReference>
<proteinExistence type="predicted"/>
<dbReference type="RefSeq" id="WP_255974743.1">
    <property type="nucleotide sequence ID" value="NZ_JANFQF010000041.1"/>
</dbReference>
<accession>A0ABT1QKG9</accession>
<keyword evidence="1" id="KW-0805">Transcription regulation</keyword>
<keyword evidence="7" id="KW-1185">Reference proteome</keyword>
<organism evidence="6 7">
    <name type="scientific">Rhodococcus tibetensis</name>
    <dbReference type="NCBI Taxonomy" id="2965064"/>
    <lineage>
        <taxon>Bacteria</taxon>
        <taxon>Bacillati</taxon>
        <taxon>Actinomycetota</taxon>
        <taxon>Actinomycetes</taxon>
        <taxon>Mycobacteriales</taxon>
        <taxon>Nocardiaceae</taxon>
        <taxon>Rhodococcus</taxon>
    </lineage>
</organism>
<evidence type="ECO:0000313" key="7">
    <source>
        <dbReference type="Proteomes" id="UP001524501"/>
    </source>
</evidence>
<evidence type="ECO:0000256" key="1">
    <source>
        <dbReference type="ARBA" id="ARBA00023015"/>
    </source>
</evidence>
<keyword evidence="3" id="KW-0804">Transcription</keyword>
<dbReference type="InterPro" id="IPR009057">
    <property type="entry name" value="Homeodomain-like_sf"/>
</dbReference>
<evidence type="ECO:0000256" key="3">
    <source>
        <dbReference type="ARBA" id="ARBA00023163"/>
    </source>
</evidence>
<dbReference type="Gene3D" id="1.10.10.60">
    <property type="entry name" value="Homeodomain-like"/>
    <property type="match status" value="1"/>
</dbReference>
<dbReference type="Pfam" id="PF00440">
    <property type="entry name" value="TetR_N"/>
    <property type="match status" value="1"/>
</dbReference>
<comment type="caution">
    <text evidence="6">The sequence shown here is derived from an EMBL/GenBank/DDBJ whole genome shotgun (WGS) entry which is preliminary data.</text>
</comment>
<dbReference type="PANTHER" id="PTHR30055">
    <property type="entry name" value="HTH-TYPE TRANSCRIPTIONAL REGULATOR RUTR"/>
    <property type="match status" value="1"/>
</dbReference>
<gene>
    <name evidence="6" type="ORF">NOF53_27220</name>
</gene>
<dbReference type="InterPro" id="IPR036271">
    <property type="entry name" value="Tet_transcr_reg_TetR-rel_C_sf"/>
</dbReference>
<dbReference type="Pfam" id="PF02909">
    <property type="entry name" value="TetR_C_1"/>
    <property type="match status" value="1"/>
</dbReference>
<protein>
    <submittedName>
        <fullName evidence="6">TetR/AcrR family transcriptional regulator</fullName>
    </submittedName>
</protein>
<dbReference type="EMBL" id="JANFQF010000041">
    <property type="protein sequence ID" value="MCQ4122798.1"/>
    <property type="molecule type" value="Genomic_DNA"/>
</dbReference>
<reference evidence="6 7" key="1">
    <citation type="submission" date="2022-07" db="EMBL/GenBank/DDBJ databases">
        <title>Degradation activity of malathion, p-nitrophenol and potential low-temperature adaptation strategy of Rhodococcus sp. FXJ9.536.</title>
        <authorList>
            <person name="Huang J."/>
            <person name="Huang Y."/>
        </authorList>
    </citation>
    <scope>NUCLEOTIDE SEQUENCE [LARGE SCALE GENOMIC DNA]</scope>
    <source>
        <strain evidence="6 7">FXJ9.536</strain>
    </source>
</reference>
<dbReference type="Gene3D" id="1.10.357.10">
    <property type="entry name" value="Tetracycline Repressor, domain 2"/>
    <property type="match status" value="1"/>
</dbReference>
<dbReference type="InterPro" id="IPR001647">
    <property type="entry name" value="HTH_TetR"/>
</dbReference>
<dbReference type="PANTHER" id="PTHR30055:SF151">
    <property type="entry name" value="TRANSCRIPTIONAL REGULATORY PROTEIN"/>
    <property type="match status" value="1"/>
</dbReference>
<dbReference type="SUPFAM" id="SSF46689">
    <property type="entry name" value="Homeodomain-like"/>
    <property type="match status" value="1"/>
</dbReference>
<feature type="DNA-binding region" description="H-T-H motif" evidence="4">
    <location>
        <begin position="59"/>
        <end position="78"/>
    </location>
</feature>
<keyword evidence="2 4" id="KW-0238">DNA-binding</keyword>
<evidence type="ECO:0000313" key="6">
    <source>
        <dbReference type="EMBL" id="MCQ4122798.1"/>
    </source>
</evidence>
<dbReference type="PROSITE" id="PS50977">
    <property type="entry name" value="HTH_TETR_2"/>
    <property type="match status" value="1"/>
</dbReference>
<evidence type="ECO:0000256" key="2">
    <source>
        <dbReference type="ARBA" id="ARBA00023125"/>
    </source>
</evidence>
<dbReference type="InterPro" id="IPR004111">
    <property type="entry name" value="Repressor_TetR_C"/>
</dbReference>
<name>A0ABT1QKG9_9NOCA</name>
<evidence type="ECO:0000259" key="5">
    <source>
        <dbReference type="PROSITE" id="PS50977"/>
    </source>
</evidence>
<dbReference type="Proteomes" id="UP001524501">
    <property type="component" value="Unassembled WGS sequence"/>
</dbReference>
<feature type="domain" description="HTH tetR-type" evidence="5">
    <location>
        <begin position="36"/>
        <end position="96"/>
    </location>
</feature>
<dbReference type="SUPFAM" id="SSF48498">
    <property type="entry name" value="Tetracyclin repressor-like, C-terminal domain"/>
    <property type="match status" value="1"/>
</dbReference>
<sequence length="265" mass="27999">MAGIATPPGGDPARTMELLWGGGTVPVSRPRRGKPGLTLDRIVDAAISLADAEGLDAVSMRRLGAELGAGAMSLYTHVPGKTELVDVMTDRVLSTLHAARDDSADPIAGWRDRLAAAARAYFELLRAHPWMLGIITLSRPVLGPGAMAKYERDLAAVEGLGLSDLEMDSVVALLDSFVAGAARAAAEAAARVATGDDDSEWWRSIAPHFEKVFDPDRFPFAARVGTVAGEHHNAAFAPNHAFEFGLARLLDGIGALIRDGGRSLE</sequence>
<evidence type="ECO:0000256" key="4">
    <source>
        <dbReference type="PROSITE-ProRule" id="PRU00335"/>
    </source>
</evidence>